<dbReference type="EMBL" id="CAJVQA010028270">
    <property type="protein sequence ID" value="CAG8794206.1"/>
    <property type="molecule type" value="Genomic_DNA"/>
</dbReference>
<keyword evidence="2" id="KW-1185">Reference proteome</keyword>
<gene>
    <name evidence="1" type="ORF">CPELLU_LOCUS17224</name>
</gene>
<dbReference type="AlphaFoldDB" id="A0A9N9P688"/>
<accession>A0A9N9P688</accession>
<comment type="caution">
    <text evidence="1">The sequence shown here is derived from an EMBL/GenBank/DDBJ whole genome shotgun (WGS) entry which is preliminary data.</text>
</comment>
<dbReference type="Proteomes" id="UP000789759">
    <property type="component" value="Unassembled WGS sequence"/>
</dbReference>
<reference evidence="1" key="1">
    <citation type="submission" date="2021-06" db="EMBL/GenBank/DDBJ databases">
        <authorList>
            <person name="Kallberg Y."/>
            <person name="Tangrot J."/>
            <person name="Rosling A."/>
        </authorList>
    </citation>
    <scope>NUCLEOTIDE SEQUENCE</scope>
    <source>
        <strain evidence="1">FL966</strain>
    </source>
</reference>
<evidence type="ECO:0000313" key="2">
    <source>
        <dbReference type="Proteomes" id="UP000789759"/>
    </source>
</evidence>
<proteinExistence type="predicted"/>
<organism evidence="1 2">
    <name type="scientific">Cetraspora pellucida</name>
    <dbReference type="NCBI Taxonomy" id="1433469"/>
    <lineage>
        <taxon>Eukaryota</taxon>
        <taxon>Fungi</taxon>
        <taxon>Fungi incertae sedis</taxon>
        <taxon>Mucoromycota</taxon>
        <taxon>Glomeromycotina</taxon>
        <taxon>Glomeromycetes</taxon>
        <taxon>Diversisporales</taxon>
        <taxon>Gigasporaceae</taxon>
        <taxon>Cetraspora</taxon>
    </lineage>
</organism>
<name>A0A9N9P688_9GLOM</name>
<evidence type="ECO:0000313" key="1">
    <source>
        <dbReference type="EMBL" id="CAG8794206.1"/>
    </source>
</evidence>
<protein>
    <submittedName>
        <fullName evidence="1">7002_t:CDS:1</fullName>
    </submittedName>
</protein>
<sequence length="78" mass="9002">MKELNDTDFEKLTADNNLDNVFDTDIFSDIEDDLKLFVGYRIQIGGGRRVDAMTQEILKRTYLCHYSGNQRQTGPLVE</sequence>